<gene>
    <name evidence="1" type="ORF">THII_1507</name>
</gene>
<keyword evidence="2" id="KW-1185">Reference proteome</keyword>
<proteinExistence type="predicted"/>
<dbReference type="NCBIfam" id="TIGR01987">
    <property type="entry name" value="HI0074"/>
    <property type="match status" value="1"/>
</dbReference>
<dbReference type="InterPro" id="IPR010235">
    <property type="entry name" value="HepT"/>
</dbReference>
<dbReference type="Gene3D" id="1.20.120.330">
    <property type="entry name" value="Nucleotidyltransferases domain 2"/>
    <property type="match status" value="1"/>
</dbReference>
<dbReference type="SUPFAM" id="SSF81593">
    <property type="entry name" value="Nucleotidyltransferase substrate binding subunit/domain"/>
    <property type="match status" value="1"/>
</dbReference>
<name>A0A090AFJ1_9GAMM</name>
<accession>A0A090AFJ1</accession>
<sequence>MNDKYKRANFAKAVDNLKIILGETATPIVRDAAIKRYELCYELAWKAIQEALRNEGLEVCKSPKNCFQQAFQQGWITDEETFVEMIAKRNLTIHTYNDNLAEEIYASLRKYLVLFELLLAQL</sequence>
<dbReference type="GO" id="GO:0016740">
    <property type="term" value="F:transferase activity"/>
    <property type="evidence" value="ECO:0007669"/>
    <property type="project" value="UniProtKB-KW"/>
</dbReference>
<dbReference type="HOGENOM" id="CLU_118479_2_0_6"/>
<keyword evidence="1" id="KW-0808">Transferase</keyword>
<protein>
    <submittedName>
        <fullName evidence="1">Nucleotidyltransferase substrate binding protein</fullName>
    </submittedName>
</protein>
<reference evidence="1" key="1">
    <citation type="journal article" date="2014" name="ISME J.">
        <title>Ecophysiology of Thioploca ingrica as revealed by the complete genome sequence supplemented with proteomic evidence.</title>
        <authorList>
            <person name="Kojima H."/>
            <person name="Ogura Y."/>
            <person name="Yamamoto N."/>
            <person name="Togashi T."/>
            <person name="Mori H."/>
            <person name="Watanabe T."/>
            <person name="Nemoto F."/>
            <person name="Kurokawa K."/>
            <person name="Hayashi T."/>
            <person name="Fukui M."/>
        </authorList>
    </citation>
    <scope>NUCLEOTIDE SEQUENCE [LARGE SCALE GENOMIC DNA]</scope>
</reference>
<dbReference type="AlphaFoldDB" id="A0A090AFJ1"/>
<dbReference type="Pfam" id="PF08780">
    <property type="entry name" value="NTase_sub_bind"/>
    <property type="match status" value="1"/>
</dbReference>
<dbReference type="STRING" id="40754.THII_1507"/>
<organism evidence="1 2">
    <name type="scientific">Thioploca ingrica</name>
    <dbReference type="NCBI Taxonomy" id="40754"/>
    <lineage>
        <taxon>Bacteria</taxon>
        <taxon>Pseudomonadati</taxon>
        <taxon>Pseudomonadota</taxon>
        <taxon>Gammaproteobacteria</taxon>
        <taxon>Thiotrichales</taxon>
        <taxon>Thiotrichaceae</taxon>
        <taxon>Thioploca</taxon>
    </lineage>
</organism>
<dbReference type="KEGG" id="tig:THII_1507"/>
<dbReference type="EMBL" id="AP014633">
    <property type="protein sequence ID" value="BAP55804.1"/>
    <property type="molecule type" value="Genomic_DNA"/>
</dbReference>
<dbReference type="Proteomes" id="UP000031623">
    <property type="component" value="Chromosome"/>
</dbReference>
<evidence type="ECO:0000313" key="1">
    <source>
        <dbReference type="EMBL" id="BAP55804.1"/>
    </source>
</evidence>
<evidence type="ECO:0000313" key="2">
    <source>
        <dbReference type="Proteomes" id="UP000031623"/>
    </source>
</evidence>
<dbReference type="OrthoDB" id="9810452at2"/>